<organism evidence="5 6">
    <name type="scientific">Aphanomyces astaci</name>
    <name type="common">Crayfish plague agent</name>
    <dbReference type="NCBI Taxonomy" id="112090"/>
    <lineage>
        <taxon>Eukaryota</taxon>
        <taxon>Sar</taxon>
        <taxon>Stramenopiles</taxon>
        <taxon>Oomycota</taxon>
        <taxon>Saprolegniomycetes</taxon>
        <taxon>Saprolegniales</taxon>
        <taxon>Verrucalvaceae</taxon>
        <taxon>Aphanomyces</taxon>
    </lineage>
</organism>
<comment type="subcellular location">
    <subcellularLocation>
        <location evidence="1">Host cell</location>
    </subcellularLocation>
    <subcellularLocation>
        <location evidence="2">Secreted</location>
    </subcellularLocation>
</comment>
<dbReference type="VEuPathDB" id="FungiDB:H257_19440"/>
<accession>A0A6A4Z1L3</accession>
<dbReference type="GO" id="GO:0043657">
    <property type="term" value="C:host cell"/>
    <property type="evidence" value="ECO:0007669"/>
    <property type="project" value="UniProtKB-SubCell"/>
</dbReference>
<protein>
    <recommendedName>
        <fullName evidence="4">Crinkler effector protein N-terminal domain-containing protein</fullName>
    </recommendedName>
</protein>
<dbReference type="GO" id="GO:0005576">
    <property type="term" value="C:extracellular region"/>
    <property type="evidence" value="ECO:0007669"/>
    <property type="project" value="UniProtKB-SubCell"/>
</dbReference>
<proteinExistence type="predicted"/>
<evidence type="ECO:0000256" key="1">
    <source>
        <dbReference type="ARBA" id="ARBA00004340"/>
    </source>
</evidence>
<evidence type="ECO:0000313" key="5">
    <source>
        <dbReference type="EMBL" id="KAF0704548.1"/>
    </source>
</evidence>
<dbReference type="VEuPathDB" id="FungiDB:H257_17057"/>
<evidence type="ECO:0000313" key="6">
    <source>
        <dbReference type="Proteomes" id="UP000469452"/>
    </source>
</evidence>
<keyword evidence="3" id="KW-0964">Secreted</keyword>
<dbReference type="EMBL" id="VJMI01020394">
    <property type="protein sequence ID" value="KAF0704548.1"/>
    <property type="molecule type" value="Genomic_DNA"/>
</dbReference>
<dbReference type="InterPro" id="IPR045379">
    <property type="entry name" value="Crinkler_N"/>
</dbReference>
<dbReference type="Proteomes" id="UP000469452">
    <property type="component" value="Unassembled WGS sequence"/>
</dbReference>
<feature type="domain" description="Crinkler effector protein N-terminal" evidence="4">
    <location>
        <begin position="3"/>
        <end position="108"/>
    </location>
</feature>
<comment type="caution">
    <text evidence="5">The sequence shown here is derived from an EMBL/GenBank/DDBJ whole genome shotgun (WGS) entry which is preliminary data.</text>
</comment>
<name>A0A6A4Z1L3_APHAT</name>
<evidence type="ECO:0000256" key="2">
    <source>
        <dbReference type="ARBA" id="ARBA00004613"/>
    </source>
</evidence>
<reference evidence="5 6" key="1">
    <citation type="submission" date="2019-06" db="EMBL/GenBank/DDBJ databases">
        <title>Genomics analysis of Aphanomyces spp. identifies a new class of oomycete effector associated with host adaptation.</title>
        <authorList>
            <person name="Gaulin E."/>
        </authorList>
    </citation>
    <scope>NUCLEOTIDE SEQUENCE [LARGE SCALE GENOMIC DNA]</scope>
    <source>
        <strain evidence="5 6">E</strain>
    </source>
</reference>
<sequence length="322" mass="35637">MFTVFCVVEGEGRPFPVDIAGTVGHLKEGIKKAKMYQFPSDQLDLYRVEGLVQAQDGQFLLNGNPIDLTRASLDSFGGHKANMPAASLISECFDTTNAPLARKIHVVVARLDDFPNTSYKRWTKLDAAMDQYKSWHGGVYGAPLADVSWSDVGWVFDKCTIHQELPREVIAPDHMGALYACLKLGTKALGGVVGSNESARLFFITSTLVHVACLVDGVNMLMQEKVVGNQLKVHGQLDFVLWHSMENAMAQVLLGCEAVADEDMVDVVYGIATNGVKWMFFKRESTEILKMEVEIQVGDDHRPTLESLQRVVETIHAMFVSQ</sequence>
<dbReference type="AlphaFoldDB" id="A0A6A4Z1L3"/>
<dbReference type="Pfam" id="PF20147">
    <property type="entry name" value="Crinkler"/>
    <property type="match status" value="1"/>
</dbReference>
<evidence type="ECO:0000259" key="4">
    <source>
        <dbReference type="Pfam" id="PF20147"/>
    </source>
</evidence>
<gene>
    <name evidence="5" type="ORF">AaE_014874</name>
</gene>
<evidence type="ECO:0000256" key="3">
    <source>
        <dbReference type="ARBA" id="ARBA00022525"/>
    </source>
</evidence>